<comment type="caution">
    <text evidence="1">The sequence shown here is derived from an EMBL/GenBank/DDBJ whole genome shotgun (WGS) entry which is preliminary data.</text>
</comment>
<accession>A0AAD6XUE2</accession>
<evidence type="ECO:0000313" key="1">
    <source>
        <dbReference type="EMBL" id="KAJ7096550.1"/>
    </source>
</evidence>
<organism evidence="1 2">
    <name type="scientific">Mycena belliarum</name>
    <dbReference type="NCBI Taxonomy" id="1033014"/>
    <lineage>
        <taxon>Eukaryota</taxon>
        <taxon>Fungi</taxon>
        <taxon>Dikarya</taxon>
        <taxon>Basidiomycota</taxon>
        <taxon>Agaricomycotina</taxon>
        <taxon>Agaricomycetes</taxon>
        <taxon>Agaricomycetidae</taxon>
        <taxon>Agaricales</taxon>
        <taxon>Marasmiineae</taxon>
        <taxon>Mycenaceae</taxon>
        <taxon>Mycena</taxon>
    </lineage>
</organism>
<evidence type="ECO:0000313" key="2">
    <source>
        <dbReference type="Proteomes" id="UP001222325"/>
    </source>
</evidence>
<gene>
    <name evidence="1" type="ORF">B0H15DRAFT_798014</name>
</gene>
<name>A0AAD6XUE2_9AGAR</name>
<protein>
    <submittedName>
        <fullName evidence="1">Uncharacterized protein</fullName>
    </submittedName>
</protein>
<keyword evidence="2" id="KW-1185">Reference proteome</keyword>
<dbReference type="AlphaFoldDB" id="A0AAD6XUE2"/>
<sequence>MSDPVLKLLSDLIYARCTGQPLKPIPTEFDSALFVLARRKHPIRVENQKHWDLLYNLICFFRIYALYKEMHEGMQEIEEFRRSHGPNYVLIPPYMYLDSTVQASTAHASRIAYQDSKQ</sequence>
<dbReference type="EMBL" id="JARJCN010000011">
    <property type="protein sequence ID" value="KAJ7096550.1"/>
    <property type="molecule type" value="Genomic_DNA"/>
</dbReference>
<reference evidence="1" key="1">
    <citation type="submission" date="2023-03" db="EMBL/GenBank/DDBJ databases">
        <title>Massive genome expansion in bonnet fungi (Mycena s.s.) driven by repeated elements and novel gene families across ecological guilds.</title>
        <authorList>
            <consortium name="Lawrence Berkeley National Laboratory"/>
            <person name="Harder C.B."/>
            <person name="Miyauchi S."/>
            <person name="Viragh M."/>
            <person name="Kuo A."/>
            <person name="Thoen E."/>
            <person name="Andreopoulos B."/>
            <person name="Lu D."/>
            <person name="Skrede I."/>
            <person name="Drula E."/>
            <person name="Henrissat B."/>
            <person name="Morin E."/>
            <person name="Kohler A."/>
            <person name="Barry K."/>
            <person name="LaButti K."/>
            <person name="Morin E."/>
            <person name="Salamov A."/>
            <person name="Lipzen A."/>
            <person name="Mereny Z."/>
            <person name="Hegedus B."/>
            <person name="Baldrian P."/>
            <person name="Stursova M."/>
            <person name="Weitz H."/>
            <person name="Taylor A."/>
            <person name="Grigoriev I.V."/>
            <person name="Nagy L.G."/>
            <person name="Martin F."/>
            <person name="Kauserud H."/>
        </authorList>
    </citation>
    <scope>NUCLEOTIDE SEQUENCE</scope>
    <source>
        <strain evidence="1">CBHHK173m</strain>
    </source>
</reference>
<proteinExistence type="predicted"/>
<dbReference type="Proteomes" id="UP001222325">
    <property type="component" value="Unassembled WGS sequence"/>
</dbReference>